<dbReference type="Proteomes" id="UP000827549">
    <property type="component" value="Chromosome 5"/>
</dbReference>
<evidence type="ECO:0000313" key="3">
    <source>
        <dbReference type="Proteomes" id="UP000827549"/>
    </source>
</evidence>
<sequence length="462" mass="48334">MLAATPTPYGASGVVDADGVILDFPALDVSPLLPPPYTHTPLALRDLSPSLIHALSPAALRHLAQGLASTRGALSTGRVPRDIWPMYSSSPSRSLASFISSASSSPSPFNTPSPLLSTPSPFATPPHKRSPRSTPSSSPPKRVRPRAQITPLTFALLVLFAHGDMAAMSSLFVAHPGPVARDIRAGNLLPLLPGALAPLLTALQERILQNGTYTSDPLLAPAAHLLVAALSVPDDNVFGADENVQRRLETLFALLPRVAPANVRFYGVRVGLVFAALGIHEAEAYERRSRGWALGAAAVSAGTGVAARVPSLVGGMVNVGPVVEPLATSVRGAALDAISRKTRKLGAGVGLVAVKFSTQVLDEAGDGLCASFASAAAVGDAVHDEHGNVRRAFAEGECARFADVAWRVFCLVPRLEGFDVGVSDYPVSVRPEPASLWGRMLGYLQPAAERIVVSPRISSDVR</sequence>
<name>A0AAF0YBC2_9TREE</name>
<dbReference type="EMBL" id="CP086718">
    <property type="protein sequence ID" value="WOO83643.1"/>
    <property type="molecule type" value="Genomic_DNA"/>
</dbReference>
<reference evidence="2" key="1">
    <citation type="submission" date="2023-10" db="EMBL/GenBank/DDBJ databases">
        <authorList>
            <person name="Noh H."/>
        </authorList>
    </citation>
    <scope>NUCLEOTIDE SEQUENCE</scope>
    <source>
        <strain evidence="2">DUCC4014</strain>
    </source>
</reference>
<evidence type="ECO:0000313" key="2">
    <source>
        <dbReference type="EMBL" id="WOO83643.1"/>
    </source>
</evidence>
<dbReference type="GeneID" id="87810336"/>
<organism evidence="2 3">
    <name type="scientific">Vanrija pseudolonga</name>
    <dbReference type="NCBI Taxonomy" id="143232"/>
    <lineage>
        <taxon>Eukaryota</taxon>
        <taxon>Fungi</taxon>
        <taxon>Dikarya</taxon>
        <taxon>Basidiomycota</taxon>
        <taxon>Agaricomycotina</taxon>
        <taxon>Tremellomycetes</taxon>
        <taxon>Trichosporonales</taxon>
        <taxon>Trichosporonaceae</taxon>
        <taxon>Vanrija</taxon>
    </lineage>
</organism>
<dbReference type="RefSeq" id="XP_062629669.1">
    <property type="nucleotide sequence ID" value="XM_062773685.1"/>
</dbReference>
<feature type="compositionally biased region" description="Low complexity" evidence="1">
    <location>
        <begin position="109"/>
        <end position="121"/>
    </location>
</feature>
<keyword evidence="3" id="KW-1185">Reference proteome</keyword>
<proteinExistence type="predicted"/>
<protein>
    <submittedName>
        <fullName evidence="2">Uncharacterized protein</fullName>
    </submittedName>
</protein>
<gene>
    <name evidence="2" type="ORF">LOC62_05G007162</name>
</gene>
<dbReference type="AlphaFoldDB" id="A0AAF0YBC2"/>
<evidence type="ECO:0000256" key="1">
    <source>
        <dbReference type="SAM" id="MobiDB-lite"/>
    </source>
</evidence>
<feature type="region of interest" description="Disordered" evidence="1">
    <location>
        <begin position="109"/>
        <end position="145"/>
    </location>
</feature>
<accession>A0AAF0YBC2</accession>